<dbReference type="EMBL" id="CP061282">
    <property type="protein sequence ID" value="QNS09186.1"/>
    <property type="molecule type" value="Genomic_DNA"/>
</dbReference>
<keyword evidence="8" id="KW-1185">Reference proteome</keyword>
<organism evidence="7 8">
    <name type="scientific">Streptomyces xanthii</name>
    <dbReference type="NCBI Taxonomy" id="2768069"/>
    <lineage>
        <taxon>Bacteria</taxon>
        <taxon>Bacillati</taxon>
        <taxon>Actinomycetota</taxon>
        <taxon>Actinomycetes</taxon>
        <taxon>Kitasatosporales</taxon>
        <taxon>Streptomycetaceae</taxon>
        <taxon>Streptomyces</taxon>
    </lineage>
</organism>
<gene>
    <name evidence="7" type="ORF">IAG42_36100</name>
</gene>
<accession>A0A7H1BKD1</accession>
<dbReference type="PANTHER" id="PTHR30055:SF234">
    <property type="entry name" value="HTH-TYPE TRANSCRIPTIONAL REGULATOR BETI"/>
    <property type="match status" value="1"/>
</dbReference>
<dbReference type="InterPro" id="IPR039538">
    <property type="entry name" value="BetI_C"/>
</dbReference>
<geneLocation type="plasmid" evidence="7 8">
    <name>unnamed1</name>
</geneLocation>
<dbReference type="GO" id="GO:0000976">
    <property type="term" value="F:transcription cis-regulatory region binding"/>
    <property type="evidence" value="ECO:0007669"/>
    <property type="project" value="TreeGrafter"/>
</dbReference>
<dbReference type="Pfam" id="PF00440">
    <property type="entry name" value="TetR_N"/>
    <property type="match status" value="1"/>
</dbReference>
<evidence type="ECO:0000256" key="4">
    <source>
        <dbReference type="ARBA" id="ARBA00023163"/>
    </source>
</evidence>
<dbReference type="RefSeq" id="WP_188341841.1">
    <property type="nucleotide sequence ID" value="NZ_CP061282.1"/>
</dbReference>
<dbReference type="Proteomes" id="UP000516428">
    <property type="component" value="Plasmid unnamed1"/>
</dbReference>
<dbReference type="KEGG" id="sxn:IAG42_36100"/>
<keyword evidence="1" id="KW-0678">Repressor</keyword>
<dbReference type="InterPro" id="IPR001647">
    <property type="entry name" value="HTH_TetR"/>
</dbReference>
<dbReference type="InterPro" id="IPR009057">
    <property type="entry name" value="Homeodomain-like_sf"/>
</dbReference>
<evidence type="ECO:0000256" key="1">
    <source>
        <dbReference type="ARBA" id="ARBA00022491"/>
    </source>
</evidence>
<dbReference type="SUPFAM" id="SSF46689">
    <property type="entry name" value="Homeodomain-like"/>
    <property type="match status" value="1"/>
</dbReference>
<dbReference type="PANTHER" id="PTHR30055">
    <property type="entry name" value="HTH-TYPE TRANSCRIPTIONAL REGULATOR RUTR"/>
    <property type="match status" value="1"/>
</dbReference>
<evidence type="ECO:0000259" key="6">
    <source>
        <dbReference type="PROSITE" id="PS50977"/>
    </source>
</evidence>
<evidence type="ECO:0000256" key="2">
    <source>
        <dbReference type="ARBA" id="ARBA00023015"/>
    </source>
</evidence>
<sequence>MDVKDGPSGRRSAKGTARGTYAVGDERRARILDAAVEHFAQWGYHATSLARIAKDVGITQGGLLHHFRTKEALLVSVLEASDERDIEQFFGEDHASVADWIQGLLALTELNSRRPARTRLFNALAGEAGDPDHPAHDFFTRRYRTLVADVAQSLRHGVDSGELRPGTDCESEAQQLLAVMDGLQLQWVLAPQAMDMPQRLHAYLDRLYRTLSVNGAGIPLRRPE</sequence>
<dbReference type="SUPFAM" id="SSF48498">
    <property type="entry name" value="Tetracyclin repressor-like, C-terminal domain"/>
    <property type="match status" value="1"/>
</dbReference>
<keyword evidence="4" id="KW-0804">Transcription</keyword>
<feature type="domain" description="HTH tetR-type" evidence="6">
    <location>
        <begin position="25"/>
        <end position="85"/>
    </location>
</feature>
<dbReference type="InterPro" id="IPR050109">
    <property type="entry name" value="HTH-type_TetR-like_transc_reg"/>
</dbReference>
<dbReference type="AlphaFoldDB" id="A0A7H1BKD1"/>
<feature type="DNA-binding region" description="H-T-H motif" evidence="5">
    <location>
        <begin position="48"/>
        <end position="67"/>
    </location>
</feature>
<dbReference type="GO" id="GO:0003700">
    <property type="term" value="F:DNA-binding transcription factor activity"/>
    <property type="evidence" value="ECO:0007669"/>
    <property type="project" value="TreeGrafter"/>
</dbReference>
<name>A0A7H1BKD1_9ACTN</name>
<reference evidence="7 8" key="1">
    <citation type="submission" date="2020-09" db="EMBL/GenBank/DDBJ databases">
        <title>A novel species.</title>
        <authorList>
            <person name="Gao J."/>
        </authorList>
    </citation>
    <scope>NUCLEOTIDE SEQUENCE [LARGE SCALE GENOMIC DNA]</scope>
    <source>
        <strain evidence="7 8">CRXT-Y-14</strain>
        <plasmid evidence="7 8">unnamed1</plasmid>
    </source>
</reference>
<keyword evidence="7" id="KW-0614">Plasmid</keyword>
<dbReference type="PRINTS" id="PR00455">
    <property type="entry name" value="HTHTETR"/>
</dbReference>
<evidence type="ECO:0000313" key="7">
    <source>
        <dbReference type="EMBL" id="QNS09186.1"/>
    </source>
</evidence>
<proteinExistence type="predicted"/>
<keyword evidence="2" id="KW-0805">Transcription regulation</keyword>
<dbReference type="InterPro" id="IPR036271">
    <property type="entry name" value="Tet_transcr_reg_TetR-rel_C_sf"/>
</dbReference>
<dbReference type="PROSITE" id="PS50977">
    <property type="entry name" value="HTH_TETR_2"/>
    <property type="match status" value="1"/>
</dbReference>
<dbReference type="Pfam" id="PF13977">
    <property type="entry name" value="TetR_C_6"/>
    <property type="match status" value="1"/>
</dbReference>
<dbReference type="Gene3D" id="1.10.357.10">
    <property type="entry name" value="Tetracycline Repressor, domain 2"/>
    <property type="match status" value="1"/>
</dbReference>
<keyword evidence="3 5" id="KW-0238">DNA-binding</keyword>
<evidence type="ECO:0000256" key="5">
    <source>
        <dbReference type="PROSITE-ProRule" id="PRU00335"/>
    </source>
</evidence>
<evidence type="ECO:0000313" key="8">
    <source>
        <dbReference type="Proteomes" id="UP000516428"/>
    </source>
</evidence>
<evidence type="ECO:0000256" key="3">
    <source>
        <dbReference type="ARBA" id="ARBA00023125"/>
    </source>
</evidence>
<protein>
    <submittedName>
        <fullName evidence="7">TetR/AcrR family transcriptional regulator</fullName>
    </submittedName>
</protein>